<feature type="domain" description="LD-carboxypeptidase C-terminal" evidence="8">
    <location>
        <begin position="203"/>
        <end position="320"/>
    </location>
</feature>
<evidence type="ECO:0000313" key="9">
    <source>
        <dbReference type="EMBL" id="GDZ93209.1"/>
    </source>
</evidence>
<dbReference type="AlphaFoldDB" id="A0A4V0XUB0"/>
<comment type="caution">
    <text evidence="9">The sequence shown here is derived from an EMBL/GenBank/DDBJ whole genome shotgun (WGS) entry which is preliminary data.</text>
</comment>
<feature type="active site" description="Nucleophile" evidence="6">
    <location>
        <position position="139"/>
    </location>
</feature>
<keyword evidence="4" id="KW-0378">Hydrolase</keyword>
<dbReference type="SUPFAM" id="SSF141986">
    <property type="entry name" value="LD-carboxypeptidase A C-terminal domain-like"/>
    <property type="match status" value="1"/>
</dbReference>
<keyword evidence="2" id="KW-0121">Carboxypeptidase</keyword>
<feature type="active site" description="Charge relay system" evidence="6">
    <location>
        <position position="234"/>
    </location>
</feature>
<dbReference type="PIRSF" id="PIRSF028757">
    <property type="entry name" value="LD-carboxypeptidase"/>
    <property type="match status" value="1"/>
</dbReference>
<evidence type="ECO:0000256" key="3">
    <source>
        <dbReference type="ARBA" id="ARBA00022670"/>
    </source>
</evidence>
<dbReference type="CDD" id="cd07025">
    <property type="entry name" value="Peptidase_S66"/>
    <property type="match status" value="1"/>
</dbReference>
<dbReference type="EMBL" id="BJCD01000032">
    <property type="protein sequence ID" value="GDZ93209.1"/>
    <property type="molecule type" value="Genomic_DNA"/>
</dbReference>
<dbReference type="SUPFAM" id="SSF52317">
    <property type="entry name" value="Class I glutamine amidotransferase-like"/>
    <property type="match status" value="1"/>
</dbReference>
<comment type="similarity">
    <text evidence="1">Belongs to the peptidase S66 family.</text>
</comment>
<feature type="domain" description="LD-carboxypeptidase N-terminal" evidence="7">
    <location>
        <begin position="43"/>
        <end position="159"/>
    </location>
</feature>
<evidence type="ECO:0000256" key="5">
    <source>
        <dbReference type="ARBA" id="ARBA00022825"/>
    </source>
</evidence>
<organism evidence="9 10">
    <name type="scientific">Planktothrix agardhii CCAP 1459/11A</name>
    <dbReference type="NCBI Taxonomy" id="282420"/>
    <lineage>
        <taxon>Bacteria</taxon>
        <taxon>Bacillati</taxon>
        <taxon>Cyanobacteriota</taxon>
        <taxon>Cyanophyceae</taxon>
        <taxon>Oscillatoriophycideae</taxon>
        <taxon>Oscillatoriales</taxon>
        <taxon>Microcoleaceae</taxon>
        <taxon>Planktothrix</taxon>
    </lineage>
</organism>
<evidence type="ECO:0000256" key="6">
    <source>
        <dbReference type="PIRSR" id="PIRSR028757-1"/>
    </source>
</evidence>
<dbReference type="PANTHER" id="PTHR30237:SF2">
    <property type="entry name" value="MUREIN TETRAPEPTIDE CARBOXYPEPTIDASE"/>
    <property type="match status" value="1"/>
</dbReference>
<evidence type="ECO:0000256" key="2">
    <source>
        <dbReference type="ARBA" id="ARBA00022645"/>
    </source>
</evidence>
<reference evidence="10" key="1">
    <citation type="submission" date="2019-02" db="EMBL/GenBank/DDBJ databases">
        <title>Draft genome sequence of Planktothrix agardhii NIES-905.</title>
        <authorList>
            <person name="Yamaguchi H."/>
            <person name="Suzuki S."/>
            <person name="Kawachi M."/>
        </authorList>
    </citation>
    <scope>NUCLEOTIDE SEQUENCE [LARGE SCALE GENOMIC DNA]</scope>
    <source>
        <strain evidence="10">CCAP 1459/11A</strain>
    </source>
</reference>
<keyword evidence="3" id="KW-0645">Protease</keyword>
<evidence type="ECO:0000256" key="4">
    <source>
        <dbReference type="ARBA" id="ARBA00022801"/>
    </source>
</evidence>
<dbReference type="Gene3D" id="3.50.30.60">
    <property type="entry name" value="LD-carboxypeptidase A C-terminal domain-like"/>
    <property type="match status" value="1"/>
</dbReference>
<dbReference type="Proteomes" id="UP000299794">
    <property type="component" value="Unassembled WGS sequence"/>
</dbReference>
<keyword evidence="5" id="KW-0720">Serine protease</keyword>
<dbReference type="InterPro" id="IPR040921">
    <property type="entry name" value="Peptidase_S66C"/>
</dbReference>
<accession>A0A4V0XUB0</accession>
<evidence type="ECO:0000259" key="7">
    <source>
        <dbReference type="Pfam" id="PF02016"/>
    </source>
</evidence>
<dbReference type="GO" id="GO:0004180">
    <property type="term" value="F:carboxypeptidase activity"/>
    <property type="evidence" value="ECO:0007669"/>
    <property type="project" value="UniProtKB-KW"/>
</dbReference>
<evidence type="ECO:0000259" key="8">
    <source>
        <dbReference type="Pfam" id="PF17676"/>
    </source>
</evidence>
<dbReference type="InterPro" id="IPR003507">
    <property type="entry name" value="S66_fam"/>
</dbReference>
<evidence type="ECO:0008006" key="11">
    <source>
        <dbReference type="Google" id="ProtNLM"/>
    </source>
</evidence>
<sequence length="337" mass="36935">MNRRDFLTGLTLTGIATQFPVFAQSLSAQRLLKPPALKPGDTVGLVTPASPILKEHLKWIQLQLGQQDLVVKVAPHVMSEYGYLAGTDQQRASDINQMFADPNIKGIIATGGGWGSSRILPLLDYDLIRKNPKIFLGYSDITALLLGLYSQTGLVTFHGLLGTSLWNPYSVSWLKKILFEGQAVTFQNPASVRVETIYPGQAQGRLIGGNLSVLSALVGSKYLPNWQDKILFVEDIGEDIYRVDRMLTHLKLAGILDQISGFIFSQCTACTKGEGNEPSLTLSQVLTDLIQPLGIPAWYGSMIGHIRDQFTIPLGIEVKIDTQLGTILMLENAVISR</sequence>
<dbReference type="RefSeq" id="WP_174236004.1">
    <property type="nucleotide sequence ID" value="NZ_BJCD01000032.1"/>
</dbReference>
<protein>
    <recommendedName>
        <fullName evidence="11">LD-carboxypeptidase</fullName>
    </recommendedName>
</protein>
<dbReference type="PANTHER" id="PTHR30237">
    <property type="entry name" value="MURAMOYLTETRAPEPTIDE CARBOXYPEPTIDASE"/>
    <property type="match status" value="1"/>
</dbReference>
<dbReference type="InterPro" id="IPR027461">
    <property type="entry name" value="Carboxypeptidase_A_C_sf"/>
</dbReference>
<dbReference type="InterPro" id="IPR029062">
    <property type="entry name" value="Class_I_gatase-like"/>
</dbReference>
<dbReference type="Pfam" id="PF02016">
    <property type="entry name" value="Peptidase_S66"/>
    <property type="match status" value="1"/>
</dbReference>
<evidence type="ECO:0000256" key="1">
    <source>
        <dbReference type="ARBA" id="ARBA00010233"/>
    </source>
</evidence>
<dbReference type="Pfam" id="PF17676">
    <property type="entry name" value="Peptidase_S66C"/>
    <property type="match status" value="1"/>
</dbReference>
<evidence type="ECO:0000313" key="10">
    <source>
        <dbReference type="Proteomes" id="UP000299794"/>
    </source>
</evidence>
<proteinExistence type="inferred from homology"/>
<dbReference type="InterPro" id="IPR040449">
    <property type="entry name" value="Peptidase_S66_N"/>
</dbReference>
<feature type="active site" description="Charge relay system" evidence="6">
    <location>
        <position position="305"/>
    </location>
</feature>
<dbReference type="GO" id="GO:0008236">
    <property type="term" value="F:serine-type peptidase activity"/>
    <property type="evidence" value="ECO:0007669"/>
    <property type="project" value="UniProtKB-KW"/>
</dbReference>
<dbReference type="Gene3D" id="3.40.50.10740">
    <property type="entry name" value="Class I glutamine amidotransferase-like"/>
    <property type="match status" value="1"/>
</dbReference>
<gene>
    <name evidence="9" type="ORF">PA905_10440</name>
</gene>
<name>A0A4V0XUB0_PLAAG</name>
<dbReference type="InterPro" id="IPR027478">
    <property type="entry name" value="LdcA_N"/>
</dbReference>
<dbReference type="GO" id="GO:0006508">
    <property type="term" value="P:proteolysis"/>
    <property type="evidence" value="ECO:0007669"/>
    <property type="project" value="UniProtKB-KW"/>
</dbReference>